<dbReference type="AlphaFoldDB" id="A0A9R0I771"/>
<organism evidence="4 5">
    <name type="scientific">Spinacia oleracea</name>
    <name type="common">Spinach</name>
    <dbReference type="NCBI Taxonomy" id="3562"/>
    <lineage>
        <taxon>Eukaryota</taxon>
        <taxon>Viridiplantae</taxon>
        <taxon>Streptophyta</taxon>
        <taxon>Embryophyta</taxon>
        <taxon>Tracheophyta</taxon>
        <taxon>Spermatophyta</taxon>
        <taxon>Magnoliopsida</taxon>
        <taxon>eudicotyledons</taxon>
        <taxon>Gunneridae</taxon>
        <taxon>Pentapetalae</taxon>
        <taxon>Caryophyllales</taxon>
        <taxon>Chenopodiaceae</taxon>
        <taxon>Chenopodioideae</taxon>
        <taxon>Anserineae</taxon>
        <taxon>Spinacia</taxon>
    </lineage>
</organism>
<dbReference type="Proteomes" id="UP000813463">
    <property type="component" value="Chromosome 5"/>
</dbReference>
<evidence type="ECO:0000256" key="1">
    <source>
        <dbReference type="SAM" id="MobiDB-lite"/>
    </source>
</evidence>
<protein>
    <submittedName>
        <fullName evidence="5">VAN3-binding protein</fullName>
    </submittedName>
</protein>
<reference evidence="4" key="1">
    <citation type="journal article" date="2021" name="Nat. Commun.">
        <title>Genomic analyses provide insights into spinach domestication and the genetic basis of agronomic traits.</title>
        <authorList>
            <person name="Cai X."/>
            <person name="Sun X."/>
            <person name="Xu C."/>
            <person name="Sun H."/>
            <person name="Wang X."/>
            <person name="Ge C."/>
            <person name="Zhang Z."/>
            <person name="Wang Q."/>
            <person name="Fei Z."/>
            <person name="Jiao C."/>
            <person name="Wang Q."/>
        </authorList>
    </citation>
    <scope>NUCLEOTIDE SEQUENCE [LARGE SCALE GENOMIC DNA]</scope>
    <source>
        <strain evidence="4">cv. Varoflay</strain>
    </source>
</reference>
<sequence length="504" mass="54482">MEDTNPMLISKESNYNNNNDNNKLPESPRLPMEFLSRSWSLPALQLSKALSLSLPSLVPKSVAPCTTPPIFEEDEEETQSILFSGDSEDHKRLISGNSFSFASSATSQLVLERIMSQSEVSPMTSGRPSCSEPPNGIGGQSFSASSLTAEMFDSPTDPISPPVDFDKFLNSSSTPQPLLPPISVGPRSGGTTPCAGGSVGSKTVGRWLKERREKKKEELRVHNAQLHAAVSVAAVAAAVAATAAATAAASGSSGKDEQAEQTDMAMASAATLVAARCVEAAEAMGAEREQLATVISSAVNIQSHGDIMTLTAAAATALRGAATLKARTMKEVCNIAAVLPVERGIKGENRHSRNGSYNGEANQQGENFLGLCNEELLARGSELLKRTRTGDLHWKVVSVYIDKTNQVVLKMKSRHVAGTITKKKKKVLMEVCKDMPVWPERRSIDLGGDKRRYFGLKTATHRVIEFECKSQQQYDVWTQGVSRLLSLVNEKKKTNAPKNNMYWN</sequence>
<dbReference type="Pfam" id="PF05703">
    <property type="entry name" value="Auxin_canalis"/>
    <property type="match status" value="1"/>
</dbReference>
<dbReference type="KEGG" id="soe:110783435"/>
<evidence type="ECO:0000313" key="4">
    <source>
        <dbReference type="Proteomes" id="UP000813463"/>
    </source>
</evidence>
<gene>
    <name evidence="5" type="primary">LOC110783435</name>
</gene>
<evidence type="ECO:0000259" key="3">
    <source>
        <dbReference type="Pfam" id="PF08458"/>
    </source>
</evidence>
<dbReference type="PANTHER" id="PTHR31351">
    <property type="entry name" value="EXPRESSED PROTEIN"/>
    <property type="match status" value="1"/>
</dbReference>
<name>A0A9R0I771_SPIOL</name>
<proteinExistence type="predicted"/>
<dbReference type="InterPro" id="IPR013666">
    <property type="entry name" value="PH_pln"/>
</dbReference>
<dbReference type="GO" id="GO:0010087">
    <property type="term" value="P:phloem or xylem histogenesis"/>
    <property type="evidence" value="ECO:0000318"/>
    <property type="project" value="GO_Central"/>
</dbReference>
<dbReference type="GO" id="GO:0010305">
    <property type="term" value="P:leaf vascular tissue pattern formation"/>
    <property type="evidence" value="ECO:0000318"/>
    <property type="project" value="GO_Central"/>
</dbReference>
<feature type="domain" description="VAN3-binding protein-like auxin canalisation" evidence="2">
    <location>
        <begin position="25"/>
        <end position="343"/>
    </location>
</feature>
<evidence type="ECO:0000259" key="2">
    <source>
        <dbReference type="Pfam" id="PF05703"/>
    </source>
</evidence>
<reference evidence="5" key="2">
    <citation type="submission" date="2025-08" db="UniProtKB">
        <authorList>
            <consortium name="RefSeq"/>
        </authorList>
    </citation>
    <scope>IDENTIFICATION</scope>
    <source>
        <tissue evidence="5">Leaf</tissue>
    </source>
</reference>
<evidence type="ECO:0000313" key="5">
    <source>
        <dbReference type="RefSeq" id="XP_021843470.1"/>
    </source>
</evidence>
<dbReference type="PANTHER" id="PTHR31351:SF4">
    <property type="entry name" value="AUXIN CANALIZATION PROTEIN (DUF828)"/>
    <property type="match status" value="1"/>
</dbReference>
<keyword evidence="4" id="KW-1185">Reference proteome</keyword>
<dbReference type="OrthoDB" id="1918928at2759"/>
<dbReference type="GO" id="GO:0009734">
    <property type="term" value="P:auxin-activated signaling pathway"/>
    <property type="evidence" value="ECO:0000318"/>
    <property type="project" value="GO_Central"/>
</dbReference>
<accession>A0A9R0I771</accession>
<feature type="region of interest" description="Disordered" evidence="1">
    <location>
        <begin position="1"/>
        <end position="29"/>
    </location>
</feature>
<dbReference type="RefSeq" id="XP_021843470.1">
    <property type="nucleotide sequence ID" value="XM_021987778.2"/>
</dbReference>
<dbReference type="GeneID" id="110783435"/>
<feature type="region of interest" description="Disordered" evidence="1">
    <location>
        <begin position="120"/>
        <end position="140"/>
    </location>
</feature>
<dbReference type="Pfam" id="PF08458">
    <property type="entry name" value="PH_2"/>
    <property type="match status" value="1"/>
</dbReference>
<dbReference type="InterPro" id="IPR040269">
    <property type="entry name" value="VAB"/>
</dbReference>
<feature type="domain" description="Pleckstrin-like plant" evidence="3">
    <location>
        <begin position="382"/>
        <end position="488"/>
    </location>
</feature>
<dbReference type="InterPro" id="IPR008546">
    <property type="entry name" value="VAN3-bd-like_auxin_canal"/>
</dbReference>